<dbReference type="AlphaFoldDB" id="A0A6A4TER4"/>
<dbReference type="SUPFAM" id="SSF53098">
    <property type="entry name" value="Ribonuclease H-like"/>
    <property type="match status" value="1"/>
</dbReference>
<evidence type="ECO:0000256" key="1">
    <source>
        <dbReference type="SAM" id="MobiDB-lite"/>
    </source>
</evidence>
<evidence type="ECO:0000313" key="3">
    <source>
        <dbReference type="EMBL" id="KAF0043705.1"/>
    </source>
</evidence>
<evidence type="ECO:0000313" key="4">
    <source>
        <dbReference type="Proteomes" id="UP000438429"/>
    </source>
</evidence>
<comment type="caution">
    <text evidence="3">The sequence shown here is derived from an EMBL/GenBank/DDBJ whole genome shotgun (WGS) entry which is preliminary data.</text>
</comment>
<feature type="domain" description="PWWP" evidence="2">
    <location>
        <begin position="723"/>
        <end position="770"/>
    </location>
</feature>
<proteinExistence type="predicted"/>
<protein>
    <recommendedName>
        <fullName evidence="2">PWWP domain-containing protein</fullName>
    </recommendedName>
</protein>
<feature type="compositionally biased region" description="Polar residues" evidence="1">
    <location>
        <begin position="36"/>
        <end position="50"/>
    </location>
</feature>
<dbReference type="InterPro" id="IPR012337">
    <property type="entry name" value="RNaseH-like_sf"/>
</dbReference>
<dbReference type="Proteomes" id="UP000438429">
    <property type="component" value="Unassembled WGS sequence"/>
</dbReference>
<dbReference type="EMBL" id="VEVO01000004">
    <property type="protein sequence ID" value="KAF0043705.1"/>
    <property type="molecule type" value="Genomic_DNA"/>
</dbReference>
<accession>A0A6A4TER4</accession>
<feature type="region of interest" description="Disordered" evidence="1">
    <location>
        <begin position="28"/>
        <end position="54"/>
    </location>
</feature>
<name>A0A6A4TER4_SCOMX</name>
<gene>
    <name evidence="3" type="ORF">F2P81_005042</name>
</gene>
<dbReference type="PANTHER" id="PTHR45913:SF19">
    <property type="entry name" value="LOW QUALITY PROTEIN: ZINC FINGER BED DOMAIN-CONTAINING PROTEIN 5-LIKE"/>
    <property type="match status" value="1"/>
</dbReference>
<dbReference type="InterPro" id="IPR048795">
    <property type="entry name" value="PWP3A_3B_4_C"/>
</dbReference>
<reference evidence="3 4" key="1">
    <citation type="submission" date="2019-06" db="EMBL/GenBank/DDBJ databases">
        <title>Draft genomes of female and male turbot (Scophthalmus maximus).</title>
        <authorList>
            <person name="Xu H."/>
            <person name="Xu X.-W."/>
            <person name="Shao C."/>
            <person name="Chen S."/>
        </authorList>
    </citation>
    <scope>NUCLEOTIDE SEQUENCE [LARGE SCALE GENOMIC DNA]</scope>
    <source>
        <strain evidence="3">Ysfricsl-2016a</strain>
        <tissue evidence="3">Blood</tissue>
    </source>
</reference>
<dbReference type="PANTHER" id="PTHR45913">
    <property type="entry name" value="EPM2A-INTERACTING PROTEIN 1"/>
    <property type="match status" value="1"/>
</dbReference>
<organism evidence="3 4">
    <name type="scientific">Scophthalmus maximus</name>
    <name type="common">Turbot</name>
    <name type="synonym">Psetta maxima</name>
    <dbReference type="NCBI Taxonomy" id="52904"/>
    <lineage>
        <taxon>Eukaryota</taxon>
        <taxon>Metazoa</taxon>
        <taxon>Chordata</taxon>
        <taxon>Craniata</taxon>
        <taxon>Vertebrata</taxon>
        <taxon>Euteleostomi</taxon>
        <taxon>Actinopterygii</taxon>
        <taxon>Neopterygii</taxon>
        <taxon>Teleostei</taxon>
        <taxon>Neoteleostei</taxon>
        <taxon>Acanthomorphata</taxon>
        <taxon>Carangaria</taxon>
        <taxon>Pleuronectiformes</taxon>
        <taxon>Pleuronectoidei</taxon>
        <taxon>Scophthalmidae</taxon>
        <taxon>Scophthalmus</taxon>
    </lineage>
</organism>
<evidence type="ECO:0000259" key="2">
    <source>
        <dbReference type="Pfam" id="PF20886"/>
    </source>
</evidence>
<dbReference type="Pfam" id="PF20886">
    <property type="entry name" value="PWP3A-B_C"/>
    <property type="match status" value="1"/>
</dbReference>
<sequence length="806" mass="90910">MNVTGGSDSILASETAVTVMDKFLKRKNANSKLGPGQNSDPDESPSTSVGQKKAKTVSLRQYSESYLSFGFTFTVDATTPIPLCLVCGEKLSNGAMVPSKLKRHLRTKHPSLQNKNVEYFVRLREHTEKLATFMRKTTKVNERALKASYYVAELVAKSKRSHPVAETLIIPACKAIVNEMLGPEAVKEIAKVPLSDNTISRRIADMSADIESVVLEKIHISEKFALQLDEYTDISGHAQLLANVRFVDGDAIRENFLFCKTLPERTTGEEIFRVTSQYLEQGGLKWENCTSVCTDGAAAMVRRTKGFVSRVKEINPDVIVTHCFLHREALVAKTLPADLTPVLNDVVHMVNFVKTRPVKSRIFASLCEEMGADHKALLFHTEVRWLSRGKVLARVYELREELKVFLTNEGSDYAKLLANCDHDGFGSGGDHDVFGSDWGFGGSDHDNACSDHEEKCAVSGTFYRYPEWTEGLHNFNDRVILTHHFCLFLRNSVQVPQCTMIPYFMVRDLQEPPPEFDGRVDIEDFWHSVSQEILCWGFVESNTENPCVVSPSYDKRAPWIGCPTRNSNIVCNTEYMKGKGRKQSKVLEQGYVNITEEGLTDDGRCSTKLGKTLWSRPLWIKNGSSHSLKCRSTNDKVFQKDSDVTMDKDAISLTDNISLKTLVERSQQSQHQQQELSSSLIEFFTENKGLLHDLKKSAISLGEDKMMTSWTKCCASCLKSLKEIRQRMFANMVAFIMDVLLPEATIHTLAAVKLVCLDKAKELYECGPEYDWSFMWRSPVLPLQERDIIISFYMKSVLQHYKAVLP</sequence>